<protein>
    <submittedName>
        <fullName evidence="1">Uncharacterized protein</fullName>
    </submittedName>
</protein>
<evidence type="ECO:0000313" key="1">
    <source>
        <dbReference type="EMBL" id="MCI61115.1"/>
    </source>
</evidence>
<organism evidence="1 2">
    <name type="scientific">Trifolium medium</name>
    <dbReference type="NCBI Taxonomy" id="97028"/>
    <lineage>
        <taxon>Eukaryota</taxon>
        <taxon>Viridiplantae</taxon>
        <taxon>Streptophyta</taxon>
        <taxon>Embryophyta</taxon>
        <taxon>Tracheophyta</taxon>
        <taxon>Spermatophyta</taxon>
        <taxon>Magnoliopsida</taxon>
        <taxon>eudicotyledons</taxon>
        <taxon>Gunneridae</taxon>
        <taxon>Pentapetalae</taxon>
        <taxon>rosids</taxon>
        <taxon>fabids</taxon>
        <taxon>Fabales</taxon>
        <taxon>Fabaceae</taxon>
        <taxon>Papilionoideae</taxon>
        <taxon>50 kb inversion clade</taxon>
        <taxon>NPAAA clade</taxon>
        <taxon>Hologalegina</taxon>
        <taxon>IRL clade</taxon>
        <taxon>Trifolieae</taxon>
        <taxon>Trifolium</taxon>
    </lineage>
</organism>
<dbReference type="AlphaFoldDB" id="A0A392TMI9"/>
<name>A0A392TMI9_9FABA</name>
<feature type="non-terminal residue" evidence="1">
    <location>
        <position position="31"/>
    </location>
</feature>
<comment type="caution">
    <text evidence="1">The sequence shown here is derived from an EMBL/GenBank/DDBJ whole genome shotgun (WGS) entry which is preliminary data.</text>
</comment>
<accession>A0A392TMI9</accession>
<reference evidence="1 2" key="1">
    <citation type="journal article" date="2018" name="Front. Plant Sci.">
        <title>Red Clover (Trifolium pratense) and Zigzag Clover (T. medium) - A Picture of Genomic Similarities and Differences.</title>
        <authorList>
            <person name="Dluhosova J."/>
            <person name="Istvanek J."/>
            <person name="Nedelnik J."/>
            <person name="Repkova J."/>
        </authorList>
    </citation>
    <scope>NUCLEOTIDE SEQUENCE [LARGE SCALE GENOMIC DNA]</scope>
    <source>
        <strain evidence="2">cv. 10/8</strain>
        <tissue evidence="1">Leaf</tissue>
    </source>
</reference>
<proteinExistence type="predicted"/>
<dbReference type="Proteomes" id="UP000265520">
    <property type="component" value="Unassembled WGS sequence"/>
</dbReference>
<dbReference type="EMBL" id="LXQA010593844">
    <property type="protein sequence ID" value="MCI61115.1"/>
    <property type="molecule type" value="Genomic_DNA"/>
</dbReference>
<keyword evidence="2" id="KW-1185">Reference proteome</keyword>
<evidence type="ECO:0000313" key="2">
    <source>
        <dbReference type="Proteomes" id="UP000265520"/>
    </source>
</evidence>
<sequence length="31" mass="3153">MPLGAVVCVFELLALVTARGAALLGARRARG</sequence>